<dbReference type="STRING" id="1006006.Mcup_1127"/>
<proteinExistence type="predicted"/>
<keyword evidence="2" id="KW-1185">Reference proteome</keyword>
<dbReference type="PATRIC" id="fig|1006006.8.peg.1122"/>
<evidence type="ECO:0000313" key="1">
    <source>
        <dbReference type="EMBL" id="AEB95232.1"/>
    </source>
</evidence>
<gene>
    <name evidence="1" type="ordered locus">Mcup_1127</name>
</gene>
<dbReference type="Proteomes" id="UP000007812">
    <property type="component" value="Chromosome"/>
</dbReference>
<name>F4G334_METCR</name>
<organism evidence="1 2">
    <name type="scientific">Metallosphaera cuprina (strain Ar-4)</name>
    <dbReference type="NCBI Taxonomy" id="1006006"/>
    <lineage>
        <taxon>Archaea</taxon>
        <taxon>Thermoproteota</taxon>
        <taxon>Thermoprotei</taxon>
        <taxon>Sulfolobales</taxon>
        <taxon>Sulfolobaceae</taxon>
        <taxon>Metallosphaera</taxon>
    </lineage>
</organism>
<dbReference type="KEGG" id="mcn:Mcup_1127"/>
<dbReference type="EMBL" id="CP002656">
    <property type="protein sequence ID" value="AEB95232.1"/>
    <property type="molecule type" value="Genomic_DNA"/>
</dbReference>
<accession>F4G334</accession>
<sequence>MKDSTSEGEAWITSPELDFQLHEGFYVIKRVARAISIPLSTP</sequence>
<dbReference type="HOGENOM" id="CLU_3245315_0_0_2"/>
<evidence type="ECO:0000313" key="2">
    <source>
        <dbReference type="Proteomes" id="UP000007812"/>
    </source>
</evidence>
<reference evidence="1 2" key="1">
    <citation type="journal article" date="2011" name="J. Bacteriol.">
        <title>Complete genome sequence of Metallosphaera cuprina, a metal sulfide-oxidizing archaeon from a hot spring.</title>
        <authorList>
            <person name="Liu L.J."/>
            <person name="You X.Y."/>
            <person name="Zheng H."/>
            <person name="Wang S."/>
            <person name="Jiang C.Y."/>
            <person name="Liu S.J."/>
        </authorList>
    </citation>
    <scope>NUCLEOTIDE SEQUENCE [LARGE SCALE GENOMIC DNA]</scope>
    <source>
        <strain evidence="1 2">Ar-4</strain>
    </source>
</reference>
<protein>
    <submittedName>
        <fullName evidence="1">Uncharacterized protein</fullName>
    </submittedName>
</protein>
<dbReference type="AlphaFoldDB" id="F4G334"/>